<evidence type="ECO:0000256" key="4">
    <source>
        <dbReference type="ARBA" id="ARBA00023157"/>
    </source>
</evidence>
<dbReference type="GO" id="GO:0005576">
    <property type="term" value="C:extracellular region"/>
    <property type="evidence" value="ECO:0007669"/>
    <property type="project" value="UniProtKB-SubCell"/>
</dbReference>
<feature type="domain" description="Peptidase S1" evidence="7">
    <location>
        <begin position="87"/>
        <end position="276"/>
    </location>
</feature>
<dbReference type="SMART" id="SM00020">
    <property type="entry name" value="Tryp_SPc"/>
    <property type="match status" value="1"/>
</dbReference>
<dbReference type="InterPro" id="IPR001254">
    <property type="entry name" value="Trypsin_dom"/>
</dbReference>
<keyword evidence="9" id="KW-1185">Reference proteome</keyword>
<evidence type="ECO:0000256" key="1">
    <source>
        <dbReference type="ARBA" id="ARBA00004613"/>
    </source>
</evidence>
<evidence type="ECO:0000256" key="3">
    <source>
        <dbReference type="ARBA" id="ARBA00022729"/>
    </source>
</evidence>
<comment type="similarity">
    <text evidence="6">Belongs to the peptidase S1 family. CLIP subfamily.</text>
</comment>
<dbReference type="GO" id="GO:0004252">
    <property type="term" value="F:serine-type endopeptidase activity"/>
    <property type="evidence" value="ECO:0007669"/>
    <property type="project" value="InterPro"/>
</dbReference>
<dbReference type="FunFam" id="2.40.10.10:FF:000054">
    <property type="entry name" value="Complement C1r subcomponent"/>
    <property type="match status" value="1"/>
</dbReference>
<proteinExistence type="inferred from homology"/>
<dbReference type="InterPro" id="IPR043504">
    <property type="entry name" value="Peptidase_S1_PA_chymotrypsin"/>
</dbReference>
<organism evidence="8 9">
    <name type="scientific">Varanus komodoensis</name>
    <name type="common">Komodo dragon</name>
    <dbReference type="NCBI Taxonomy" id="61221"/>
    <lineage>
        <taxon>Eukaryota</taxon>
        <taxon>Metazoa</taxon>
        <taxon>Chordata</taxon>
        <taxon>Craniata</taxon>
        <taxon>Vertebrata</taxon>
        <taxon>Euteleostomi</taxon>
        <taxon>Lepidosauria</taxon>
        <taxon>Squamata</taxon>
        <taxon>Bifurcata</taxon>
        <taxon>Unidentata</taxon>
        <taxon>Episquamata</taxon>
        <taxon>Toxicofera</taxon>
        <taxon>Anguimorpha</taxon>
        <taxon>Paleoanguimorpha</taxon>
        <taxon>Varanoidea</taxon>
        <taxon>Varanidae</taxon>
        <taxon>Varanus</taxon>
    </lineage>
</organism>
<dbReference type="Ensembl" id="ENSVKKT00000022369.1">
    <property type="protein sequence ID" value="ENSVKKP00000021824.1"/>
    <property type="gene ID" value="ENSVKKG00000014572.1"/>
</dbReference>
<dbReference type="GO" id="GO:0006508">
    <property type="term" value="P:proteolysis"/>
    <property type="evidence" value="ECO:0007669"/>
    <property type="project" value="InterPro"/>
</dbReference>
<keyword evidence="5" id="KW-0325">Glycoprotein</keyword>
<evidence type="ECO:0000313" key="8">
    <source>
        <dbReference type="Ensembl" id="ENSVKKP00000021824.1"/>
    </source>
</evidence>
<dbReference type="Proteomes" id="UP000694545">
    <property type="component" value="Unplaced"/>
</dbReference>
<evidence type="ECO:0000256" key="2">
    <source>
        <dbReference type="ARBA" id="ARBA00022525"/>
    </source>
</evidence>
<keyword evidence="3" id="KW-0732">Signal</keyword>
<dbReference type="InterPro" id="IPR051487">
    <property type="entry name" value="Ser/Thr_Proteases_Immune/Dev"/>
</dbReference>
<dbReference type="SUPFAM" id="SSF50494">
    <property type="entry name" value="Trypsin-like serine proteases"/>
    <property type="match status" value="1"/>
</dbReference>
<dbReference type="Gene3D" id="2.40.10.10">
    <property type="entry name" value="Trypsin-like serine proteases"/>
    <property type="match status" value="3"/>
</dbReference>
<keyword evidence="4" id="KW-1015">Disulfide bond</keyword>
<sequence length="276" mass="30103">SPETTALLARRWGGRALSFPLSSGNFVAKVSVFLAENEQILTAGVDIMPRGGGCGKSHSVLYIAGPGEKNLASCGRPKSPARSLQRIIGGFMDAKNSFPWQGKLQLQHNCIVGATLISDQWLLPTDITPTLRLFLGDGQATGPVERIILHPGFPEEEDLVLLRLQHKRNYVHPGRVGFISDPNVLYTHPEHLRFMQLPVADTGNCSVCCAPCSTHYVKPLLSNCRVGMSELREDTCYGDVGGAFVVQDPSEDIWYAAGILSHDKTCTTSLGIINWY</sequence>
<accession>A0A8D2LGP1</accession>
<evidence type="ECO:0000256" key="6">
    <source>
        <dbReference type="ARBA" id="ARBA00024195"/>
    </source>
</evidence>
<dbReference type="AlphaFoldDB" id="A0A8D2LGP1"/>
<evidence type="ECO:0000313" key="9">
    <source>
        <dbReference type="Proteomes" id="UP000694545"/>
    </source>
</evidence>
<reference evidence="8" key="1">
    <citation type="submission" date="2025-08" db="UniProtKB">
        <authorList>
            <consortium name="Ensembl"/>
        </authorList>
    </citation>
    <scope>IDENTIFICATION</scope>
</reference>
<keyword evidence="2" id="KW-0964">Secreted</keyword>
<dbReference type="PROSITE" id="PS50240">
    <property type="entry name" value="TRYPSIN_DOM"/>
    <property type="match status" value="1"/>
</dbReference>
<comment type="subcellular location">
    <subcellularLocation>
        <location evidence="1">Secreted</location>
    </subcellularLocation>
</comment>
<evidence type="ECO:0000256" key="5">
    <source>
        <dbReference type="ARBA" id="ARBA00023180"/>
    </source>
</evidence>
<evidence type="ECO:0000259" key="7">
    <source>
        <dbReference type="PROSITE" id="PS50240"/>
    </source>
</evidence>
<reference evidence="8" key="2">
    <citation type="submission" date="2025-09" db="UniProtKB">
        <authorList>
            <consortium name="Ensembl"/>
        </authorList>
    </citation>
    <scope>IDENTIFICATION</scope>
</reference>
<dbReference type="PANTHER" id="PTHR24256">
    <property type="entry name" value="TRYPTASE-RELATED"/>
    <property type="match status" value="1"/>
</dbReference>
<dbReference type="OMA" id="SETYYIC"/>
<name>A0A8D2LGP1_VARKO</name>
<protein>
    <recommendedName>
        <fullName evidence="7">Peptidase S1 domain-containing protein</fullName>
    </recommendedName>
</protein>
<dbReference type="Pfam" id="PF00089">
    <property type="entry name" value="Trypsin"/>
    <property type="match status" value="1"/>
</dbReference>
<dbReference type="InterPro" id="IPR009003">
    <property type="entry name" value="Peptidase_S1_PA"/>
</dbReference>